<feature type="region of interest" description="Disordered" evidence="1">
    <location>
        <begin position="40"/>
        <end position="64"/>
    </location>
</feature>
<dbReference type="AlphaFoldDB" id="A0A7S7LFZ1"/>
<evidence type="ECO:0000313" key="4">
    <source>
        <dbReference type="Proteomes" id="UP000593906"/>
    </source>
</evidence>
<proteinExistence type="predicted"/>
<protein>
    <submittedName>
        <fullName evidence="3">Uncharacterized protein</fullName>
    </submittedName>
</protein>
<organism evidence="3 4">
    <name type="scientific">Cryptosporidium parvum</name>
    <dbReference type="NCBI Taxonomy" id="5807"/>
    <lineage>
        <taxon>Eukaryota</taxon>
        <taxon>Sar</taxon>
        <taxon>Alveolata</taxon>
        <taxon>Apicomplexa</taxon>
        <taxon>Conoidasida</taxon>
        <taxon>Coccidia</taxon>
        <taxon>Eucoccidiorida</taxon>
        <taxon>Eimeriorina</taxon>
        <taxon>Cryptosporidiidae</taxon>
        <taxon>Cryptosporidium</taxon>
    </lineage>
</organism>
<gene>
    <name evidence="3" type="ORF">CPATCC_001988</name>
</gene>
<dbReference type="EMBL" id="CP044418">
    <property type="protein sequence ID" value="QOY41435.1"/>
    <property type="molecule type" value="Genomic_DNA"/>
</dbReference>
<feature type="compositionally biased region" description="Low complexity" evidence="1">
    <location>
        <begin position="42"/>
        <end position="56"/>
    </location>
</feature>
<evidence type="ECO:0000256" key="2">
    <source>
        <dbReference type="SAM" id="SignalP"/>
    </source>
</evidence>
<feature type="region of interest" description="Disordered" evidence="1">
    <location>
        <begin position="120"/>
        <end position="229"/>
    </location>
</feature>
<feature type="chain" id="PRO_5030539296" evidence="2">
    <location>
        <begin position="24"/>
        <end position="229"/>
    </location>
</feature>
<dbReference type="Proteomes" id="UP000593906">
    <property type="component" value="Chromosome 5"/>
</dbReference>
<feature type="compositionally biased region" description="Basic and acidic residues" evidence="1">
    <location>
        <begin position="165"/>
        <end position="188"/>
    </location>
</feature>
<evidence type="ECO:0000313" key="3">
    <source>
        <dbReference type="EMBL" id="QOY41435.1"/>
    </source>
</evidence>
<name>A0A7S7LFZ1_CRYPV</name>
<evidence type="ECO:0000256" key="1">
    <source>
        <dbReference type="SAM" id="MobiDB-lite"/>
    </source>
</evidence>
<sequence>MFIKSKILLLFIYFMFLFENVTDDFLVKKEISLIKIRNEIPNEGSSSSGNNNSEGLSRGRKKPVLRSMRTLSLEGFEKSSHCHHPHKKKHCHDKKQNIAYQYIPGESSGKKVIFHVPTLKMKDPDDPEQNPSDMPSDEPHNSDDEESCDDEDADEQPCDDEKEEEEKYQKEKEKEEMENKHDQVDSGRKRQHKRKIRKNKNNSRPRGSGKHFSEKICGPCKNINMEDLE</sequence>
<feature type="compositionally biased region" description="Basic residues" evidence="1">
    <location>
        <begin position="189"/>
        <end position="209"/>
    </location>
</feature>
<feature type="signal peptide" evidence="2">
    <location>
        <begin position="1"/>
        <end position="23"/>
    </location>
</feature>
<dbReference type="VEuPathDB" id="CryptoDB:CPATCC_0021800"/>
<accession>A0A7S7LFZ1</accession>
<reference evidence="3 4" key="1">
    <citation type="submission" date="2019-09" db="EMBL/GenBank/DDBJ databases">
        <title>Consistent, comparative and evidence-based genome assembly and annotation for Cryptosporidium parvum, C. hominis and C. tyzzeri.</title>
        <authorList>
            <person name="Baptista R.P."/>
            <person name="Li Y."/>
            <person name="Sateriale A."/>
            <person name="Ansell B."/>
            <person name="Jex A."/>
            <person name="Sanders M."/>
            <person name="Brooks K."/>
            <person name="Tracey A."/>
            <person name="Berriman M."/>
            <person name="Striepen B."/>
            <person name="Cotton J.A."/>
            <person name="Kissinger J.C."/>
        </authorList>
    </citation>
    <scope>NUCLEOTIDE SEQUENCE [LARGE SCALE GENOMIC DNA]</scope>
    <source>
        <strain evidence="3 4">IOWA-ATCC</strain>
    </source>
</reference>
<feature type="compositionally biased region" description="Acidic residues" evidence="1">
    <location>
        <begin position="143"/>
        <end position="164"/>
    </location>
</feature>
<keyword evidence="2" id="KW-0732">Signal</keyword>